<dbReference type="EMBL" id="JAOPKB010000002">
    <property type="protein sequence ID" value="MCU4972001.1"/>
    <property type="molecule type" value="Genomic_DNA"/>
</dbReference>
<dbReference type="AlphaFoldDB" id="A0AAP2Z0L7"/>
<keyword evidence="2" id="KW-0540">Nuclease</keyword>
<dbReference type="SUPFAM" id="SSF88723">
    <property type="entry name" value="PIN domain-like"/>
    <property type="match status" value="1"/>
</dbReference>
<accession>A0AAP2Z0L7</accession>
<dbReference type="Gene3D" id="3.40.50.1010">
    <property type="entry name" value="5'-nuclease"/>
    <property type="match status" value="1"/>
</dbReference>
<evidence type="ECO:0000313" key="8">
    <source>
        <dbReference type="EMBL" id="MCU4742255.1"/>
    </source>
</evidence>
<feature type="domain" description="PIN" evidence="7">
    <location>
        <begin position="3"/>
        <end position="129"/>
    </location>
</feature>
<evidence type="ECO:0000256" key="1">
    <source>
        <dbReference type="ARBA" id="ARBA00001946"/>
    </source>
</evidence>
<dbReference type="PANTHER" id="PTHR33653:SF1">
    <property type="entry name" value="RIBONUCLEASE VAPC2"/>
    <property type="match status" value="1"/>
</dbReference>
<dbReference type="GO" id="GO:0004518">
    <property type="term" value="F:nuclease activity"/>
    <property type="evidence" value="ECO:0007669"/>
    <property type="project" value="UniProtKB-KW"/>
</dbReference>
<dbReference type="InterPro" id="IPR050556">
    <property type="entry name" value="Type_II_TA_system_RNase"/>
</dbReference>
<dbReference type="EMBL" id="JAOPKA010000007">
    <property type="protein sequence ID" value="MCU4742255.1"/>
    <property type="molecule type" value="Genomic_DNA"/>
</dbReference>
<organism evidence="8 11">
    <name type="scientific">Natronoglomus mannanivorans</name>
    <dbReference type="NCBI Taxonomy" id="2979990"/>
    <lineage>
        <taxon>Archaea</taxon>
        <taxon>Methanobacteriati</taxon>
        <taxon>Methanobacteriota</taxon>
        <taxon>Stenosarchaea group</taxon>
        <taxon>Halobacteria</taxon>
        <taxon>Halobacteriales</taxon>
        <taxon>Natrialbaceae</taxon>
        <taxon>Natronoglomus</taxon>
    </lineage>
</organism>
<keyword evidence="3" id="KW-0479">Metal-binding</keyword>
<evidence type="ECO:0000256" key="5">
    <source>
        <dbReference type="ARBA" id="ARBA00022842"/>
    </source>
</evidence>
<protein>
    <submittedName>
        <fullName evidence="8">PIN domain-containing protein</fullName>
    </submittedName>
</protein>
<dbReference type="Proteomes" id="UP001320972">
    <property type="component" value="Unassembled WGS sequence"/>
</dbReference>
<evidence type="ECO:0000256" key="6">
    <source>
        <dbReference type="ARBA" id="ARBA00038093"/>
    </source>
</evidence>
<proteinExistence type="inferred from homology"/>
<gene>
    <name evidence="9" type="ORF">OB955_04525</name>
    <name evidence="8" type="ORF">OB960_12695</name>
</gene>
<evidence type="ECO:0000313" key="11">
    <source>
        <dbReference type="Proteomes" id="UP001321018"/>
    </source>
</evidence>
<sequence length="136" mass="15369">MTYLDSWVWIEYVLGGEAENDAETVLDDAHDGGGTTSTITLTEVDYIIRREIDRETADFVTSSIEDSNSLRVVSVSDDIALRASSIRTKYYQRRERELSYADSIHIATAVLTDCEMIHTGDSDFESLDEIESVVYR</sequence>
<evidence type="ECO:0000256" key="3">
    <source>
        <dbReference type="ARBA" id="ARBA00022723"/>
    </source>
</evidence>
<comment type="similarity">
    <text evidence="6">Belongs to the PINc/VapC protein family.</text>
</comment>
<keyword evidence="4" id="KW-0378">Hydrolase</keyword>
<name>A0AAP2Z0L7_9EURY</name>
<dbReference type="Proteomes" id="UP001321018">
    <property type="component" value="Unassembled WGS sequence"/>
</dbReference>
<evidence type="ECO:0000256" key="2">
    <source>
        <dbReference type="ARBA" id="ARBA00022722"/>
    </source>
</evidence>
<dbReference type="InterPro" id="IPR029060">
    <property type="entry name" value="PIN-like_dom_sf"/>
</dbReference>
<evidence type="ECO:0000256" key="4">
    <source>
        <dbReference type="ARBA" id="ARBA00022801"/>
    </source>
</evidence>
<evidence type="ECO:0000313" key="9">
    <source>
        <dbReference type="EMBL" id="MCU4972001.1"/>
    </source>
</evidence>
<keyword evidence="5" id="KW-0460">Magnesium</keyword>
<evidence type="ECO:0000259" key="7">
    <source>
        <dbReference type="Pfam" id="PF01850"/>
    </source>
</evidence>
<evidence type="ECO:0000313" key="10">
    <source>
        <dbReference type="Proteomes" id="UP001320972"/>
    </source>
</evidence>
<dbReference type="GO" id="GO:0016787">
    <property type="term" value="F:hydrolase activity"/>
    <property type="evidence" value="ECO:0007669"/>
    <property type="project" value="UniProtKB-KW"/>
</dbReference>
<comment type="cofactor">
    <cofactor evidence="1">
        <name>Mg(2+)</name>
        <dbReference type="ChEBI" id="CHEBI:18420"/>
    </cofactor>
</comment>
<keyword evidence="10" id="KW-1185">Reference proteome</keyword>
<comment type="caution">
    <text evidence="8">The sequence shown here is derived from an EMBL/GenBank/DDBJ whole genome shotgun (WGS) entry which is preliminary data.</text>
</comment>
<dbReference type="Pfam" id="PF01850">
    <property type="entry name" value="PIN"/>
    <property type="match status" value="1"/>
</dbReference>
<dbReference type="GO" id="GO:0046872">
    <property type="term" value="F:metal ion binding"/>
    <property type="evidence" value="ECO:0007669"/>
    <property type="project" value="UniProtKB-KW"/>
</dbReference>
<dbReference type="PANTHER" id="PTHR33653">
    <property type="entry name" value="RIBONUCLEASE VAPC2"/>
    <property type="match status" value="1"/>
</dbReference>
<dbReference type="InterPro" id="IPR002716">
    <property type="entry name" value="PIN_dom"/>
</dbReference>
<reference evidence="8 10" key="1">
    <citation type="submission" date="2022-09" db="EMBL/GenBank/DDBJ databases">
        <title>Enrichment on poylsaccharides allowed isolation of novel metabolic and taxonomic groups of Haloarchaea.</title>
        <authorList>
            <person name="Sorokin D.Y."/>
            <person name="Elcheninov A.G."/>
            <person name="Khizhniak T.V."/>
            <person name="Kolganova T.V."/>
            <person name="Kublanov I.V."/>
        </authorList>
    </citation>
    <scope>NUCLEOTIDE SEQUENCE</scope>
    <source>
        <strain evidence="9 10">AArc-m2/3/4</strain>
        <strain evidence="8">AArc-xg1-1</strain>
    </source>
</reference>
<dbReference type="RefSeq" id="WP_338004082.1">
    <property type="nucleotide sequence ID" value="NZ_JAOPKA010000007.1"/>
</dbReference>